<accession>A0A806KQ09</accession>
<proteinExistence type="predicted"/>
<protein>
    <submittedName>
        <fullName evidence="1">Uncharacterized protein</fullName>
    </submittedName>
</protein>
<dbReference type="EMBL" id="JQ844215">
    <property type="protein sequence ID" value="AGS52879.1"/>
    <property type="molecule type" value="Genomic_DNA"/>
</dbReference>
<sequence length="52" mass="5999">MAKPNRRGWRRGGIASLEEIKDNHPKFLLTMDHGNGENNGIKRLNVLEWLTN</sequence>
<name>A0A806KQ09_9BACT</name>
<dbReference type="AlphaFoldDB" id="A0A806KQ09"/>
<evidence type="ECO:0000313" key="1">
    <source>
        <dbReference type="EMBL" id="AGS52879.1"/>
    </source>
</evidence>
<reference evidence="1" key="1">
    <citation type="submission" date="2012-03" db="EMBL/GenBank/DDBJ databases">
        <title>Functional metagenomics reveals considerable lignocellulase gene clusters in the gut microbiome of a wood-feeding higher termite.</title>
        <authorList>
            <person name="Liu N."/>
        </authorList>
    </citation>
    <scope>NUCLEOTIDE SEQUENCE</scope>
</reference>
<organism evidence="1">
    <name type="scientific">uncultured bacterium contig00016</name>
    <dbReference type="NCBI Taxonomy" id="1181507"/>
    <lineage>
        <taxon>Bacteria</taxon>
        <taxon>environmental samples</taxon>
    </lineage>
</organism>